<dbReference type="Pfam" id="PF13519">
    <property type="entry name" value="VWA_2"/>
    <property type="match status" value="1"/>
</dbReference>
<dbReference type="GO" id="GO:0030494">
    <property type="term" value="P:bacteriochlorophyll biosynthetic process"/>
    <property type="evidence" value="ECO:0007669"/>
    <property type="project" value="UniProtKB-UniPathway"/>
</dbReference>
<dbReference type="InterPro" id="IPR011704">
    <property type="entry name" value="ATPase_dyneun-rel_AAA"/>
</dbReference>
<keyword evidence="8" id="KW-0077">Bacteriochlorophyll biosynthesis</keyword>
<dbReference type="NCBIfam" id="TIGR02031">
    <property type="entry name" value="BchD-ChlD"/>
    <property type="match status" value="1"/>
</dbReference>
<dbReference type="SMART" id="SM00382">
    <property type="entry name" value="AAA"/>
    <property type="match status" value="1"/>
</dbReference>
<dbReference type="InterPro" id="IPR002035">
    <property type="entry name" value="VWF_A"/>
</dbReference>
<dbReference type="SUPFAM" id="SSF52540">
    <property type="entry name" value="P-loop containing nucleoside triphosphate hydrolases"/>
    <property type="match status" value="1"/>
</dbReference>
<organism evidence="11">
    <name type="scientific">Chloroflexus aurantiacus</name>
    <dbReference type="NCBI Taxonomy" id="1108"/>
    <lineage>
        <taxon>Bacteria</taxon>
        <taxon>Bacillati</taxon>
        <taxon>Chloroflexota</taxon>
        <taxon>Chloroflexia</taxon>
        <taxon>Chloroflexales</taxon>
        <taxon>Chloroflexineae</taxon>
        <taxon>Chloroflexaceae</taxon>
        <taxon>Chloroflexus</taxon>
    </lineage>
</organism>
<dbReference type="PROSITE" id="PS50234">
    <property type="entry name" value="VWFA"/>
    <property type="match status" value="1"/>
</dbReference>
<gene>
    <name evidence="11" type="primary">bchD</name>
</gene>
<keyword evidence="3 8" id="KW-0436">Ligase</keyword>
<feature type="compositionally biased region" description="Pro residues" evidence="9">
    <location>
        <begin position="300"/>
        <end position="315"/>
    </location>
</feature>
<feature type="compositionally biased region" description="Acidic residues" evidence="9">
    <location>
        <begin position="317"/>
        <end position="336"/>
    </location>
</feature>
<dbReference type="InterPro" id="IPR041628">
    <property type="entry name" value="ChlI/MoxR_AAA_lid"/>
</dbReference>
<feature type="domain" description="VWFA" evidence="10">
    <location>
        <begin position="442"/>
        <end position="631"/>
    </location>
</feature>
<dbReference type="PANTHER" id="PTHR43473">
    <property type="entry name" value="MAGNESIUM-CHELATASE SUBUNIT CHLD, CHLOROPLASTIC"/>
    <property type="match status" value="1"/>
</dbReference>
<dbReference type="GO" id="GO:0005524">
    <property type="term" value="F:ATP binding"/>
    <property type="evidence" value="ECO:0007669"/>
    <property type="project" value="UniProtKB-UniRule"/>
</dbReference>
<dbReference type="GO" id="GO:0015979">
    <property type="term" value="P:photosynthesis"/>
    <property type="evidence" value="ECO:0007669"/>
    <property type="project" value="UniProtKB-UniRule"/>
</dbReference>
<dbReference type="PANTHER" id="PTHR43473:SF2">
    <property type="entry name" value="MAGNESIUM-CHELATASE SUBUNIT CHLD, CHLOROPLASTIC"/>
    <property type="match status" value="1"/>
</dbReference>
<dbReference type="SMART" id="SM00327">
    <property type="entry name" value="VWA"/>
    <property type="match status" value="1"/>
</dbReference>
<evidence type="ECO:0000256" key="6">
    <source>
        <dbReference type="ARBA" id="ARBA00023171"/>
    </source>
</evidence>
<dbReference type="GO" id="GO:0016851">
    <property type="term" value="F:magnesium chelatase activity"/>
    <property type="evidence" value="ECO:0007669"/>
    <property type="project" value="UniProtKB-UniRule"/>
</dbReference>
<feature type="region of interest" description="Disordered" evidence="9">
    <location>
        <begin position="293"/>
        <end position="336"/>
    </location>
</feature>
<reference evidence="11" key="1">
    <citation type="journal article" date="2000" name="Science">
        <title>Molecular evidence for the early evolution of photosynthesis.</title>
        <authorList>
            <person name="Xiong J."/>
            <person name="Fischer W.M."/>
            <person name="Inoue K."/>
            <person name="Nakahara M."/>
            <person name="Bauer C.E."/>
        </authorList>
    </citation>
    <scope>NUCLEOTIDE SEQUENCE</scope>
</reference>
<proteinExistence type="inferred from homology"/>
<dbReference type="InterPro" id="IPR003593">
    <property type="entry name" value="AAA+_ATPase"/>
</dbReference>
<evidence type="ECO:0000259" key="10">
    <source>
        <dbReference type="PROSITE" id="PS50234"/>
    </source>
</evidence>
<evidence type="ECO:0000256" key="5">
    <source>
        <dbReference type="ARBA" id="ARBA00022840"/>
    </source>
</evidence>
<evidence type="ECO:0000256" key="8">
    <source>
        <dbReference type="RuleBase" id="RU362087"/>
    </source>
</evidence>
<evidence type="ECO:0000313" key="11">
    <source>
        <dbReference type="EMBL" id="AAG15217.1"/>
    </source>
</evidence>
<evidence type="ECO:0000256" key="3">
    <source>
        <dbReference type="ARBA" id="ARBA00022598"/>
    </source>
</evidence>
<dbReference type="Gene3D" id="3.40.50.410">
    <property type="entry name" value="von Willebrand factor, type A domain"/>
    <property type="match status" value="1"/>
</dbReference>
<keyword evidence="5 8" id="KW-0067">ATP-binding</keyword>
<dbReference type="EMBL" id="AF288461">
    <property type="protein sequence ID" value="AAG15217.1"/>
    <property type="molecule type" value="Genomic_DNA"/>
</dbReference>
<dbReference type="Pfam" id="PF17863">
    <property type="entry name" value="AAA_lid_2"/>
    <property type="match status" value="1"/>
</dbReference>
<evidence type="ECO:0000256" key="2">
    <source>
        <dbReference type="ARBA" id="ARBA00022531"/>
    </source>
</evidence>
<dbReference type="GO" id="GO:0016887">
    <property type="term" value="F:ATP hydrolysis activity"/>
    <property type="evidence" value="ECO:0007669"/>
    <property type="project" value="InterPro"/>
</dbReference>
<keyword evidence="6 8" id="KW-0149">Chlorophyll biosynthesis</keyword>
<protein>
    <recommendedName>
        <fullName evidence="8">Mg-protoporphyrin IX chelatase</fullName>
        <ecNumber evidence="8">6.6.1.1</ecNumber>
    </recommendedName>
</protein>
<evidence type="ECO:0000256" key="7">
    <source>
        <dbReference type="ARBA" id="ARBA00048693"/>
    </source>
</evidence>
<dbReference type="InterPro" id="IPR041702">
    <property type="entry name" value="BchD/ChlD_VWA"/>
</dbReference>
<evidence type="ECO:0000256" key="9">
    <source>
        <dbReference type="SAM" id="MobiDB-lite"/>
    </source>
</evidence>
<dbReference type="InterPro" id="IPR027417">
    <property type="entry name" value="P-loop_NTPase"/>
</dbReference>
<name>Q9F6W8_CHLAU</name>
<comment type="similarity">
    <text evidence="1 8">Belongs to the Mg-chelatase subunits D/I family.</text>
</comment>
<dbReference type="UniPathway" id="UPA00669"/>
<dbReference type="Gene3D" id="3.40.50.300">
    <property type="entry name" value="P-loop containing nucleotide triphosphate hydrolases"/>
    <property type="match status" value="1"/>
</dbReference>
<dbReference type="SUPFAM" id="SSF53300">
    <property type="entry name" value="vWA-like"/>
    <property type="match status" value="1"/>
</dbReference>
<comment type="pathway">
    <text evidence="8">Porphyrin-containing compound metabolism; bacteriochlorophyll biosynthesis.</text>
</comment>
<comment type="function">
    <text evidence="8">Involved in bacteriochlorophyll biosynthesis; introduces a magnesium ion into protoporphyrin IX to yield Mg-protoporphyrin IX.</text>
</comment>
<dbReference type="AlphaFoldDB" id="Q9F6W8"/>
<evidence type="ECO:0000256" key="1">
    <source>
        <dbReference type="ARBA" id="ARBA00005799"/>
    </source>
</evidence>
<dbReference type="InterPro" id="IPR011776">
    <property type="entry name" value="Mg_chelatase_ATPase-dsu"/>
</dbReference>
<dbReference type="EC" id="6.6.1.1" evidence="8"/>
<dbReference type="CDD" id="cd01451">
    <property type="entry name" value="vWA_Magnesium_chelatase"/>
    <property type="match status" value="1"/>
</dbReference>
<accession>Q9F6W8</accession>
<keyword evidence="4 8" id="KW-0547">Nucleotide-binding</keyword>
<dbReference type="Gene3D" id="1.10.8.80">
    <property type="entry name" value="Magnesium chelatase subunit I, C-Terminal domain"/>
    <property type="match status" value="1"/>
</dbReference>
<comment type="catalytic activity">
    <reaction evidence="7 8">
        <text>protoporphyrin IX + Mg(2+) + ATP + H2O = Mg-protoporphyrin IX + ADP + phosphate + 3 H(+)</text>
        <dbReference type="Rhea" id="RHEA:13961"/>
        <dbReference type="ChEBI" id="CHEBI:15377"/>
        <dbReference type="ChEBI" id="CHEBI:15378"/>
        <dbReference type="ChEBI" id="CHEBI:18420"/>
        <dbReference type="ChEBI" id="CHEBI:30616"/>
        <dbReference type="ChEBI" id="CHEBI:43474"/>
        <dbReference type="ChEBI" id="CHEBI:57306"/>
        <dbReference type="ChEBI" id="CHEBI:60492"/>
        <dbReference type="ChEBI" id="CHEBI:456216"/>
        <dbReference type="EC" id="6.6.1.1"/>
    </reaction>
</comment>
<dbReference type="Pfam" id="PF07728">
    <property type="entry name" value="AAA_5"/>
    <property type="match status" value="1"/>
</dbReference>
<feature type="region of interest" description="Disordered" evidence="9">
    <location>
        <begin position="365"/>
        <end position="389"/>
    </location>
</feature>
<dbReference type="InterPro" id="IPR036465">
    <property type="entry name" value="vWFA_dom_sf"/>
</dbReference>
<keyword evidence="2 8" id="KW-0602">Photosynthesis</keyword>
<evidence type="ECO:0000256" key="4">
    <source>
        <dbReference type="ARBA" id="ARBA00022741"/>
    </source>
</evidence>
<sequence>MVQKAIALPAAPLPFTAIVGLDTARQALLLLAVDPSLAGVAIGAGAGTGKSALVRAFARMLAGGREFDPTIPWQLVEMPVGVSEDRLLGGIDIESNPGDGERVHRSGLLARANGGMLYVDSVNLLDDSTINHILSALDSGVVRVEREGISVVEPARFVLLVTYDPAEGPPRRHLLDRLGLIVAPIGKAPVTTRAEVVRRNLQPGTDYEDDEALVLAGILAARELLPSVTISDEQVQQLSLTAMALGIEGHRADLFAVRAARAAAALAGREEVNNDDLELAVRLVMLPRATRLPEMTPEEAGPPPPPEPAPPPPSPENSDDEQRDDEEEKPPQPPEDELTIEELILAAMETDVPPDILETPFTVRRRGRSGSRGTISGQRGRHIRSVPGKPAQGRLDVIATLRAAAPWQRIRAAEYHPHRRGRIHLRADDLHIKKYRSKAGTLFCFLVDASGSMALHRMRQAKGAVNALLQQAYVHRDQVALLAFRGERADLLLPPSQSVELAKRALDVLPTGGGTPLAAALLAAYQISEQARSRGIFRTTIVLITDGRPNVPLKADPTMDKARRLEQARQEVQQLAGRLRAAGVGAVVIDTQRSFVSRGEAQQLAAWLGGRYVYLPNGRGDQIANAVIAASEEG</sequence>